<protein>
    <submittedName>
        <fullName evidence="1">Uncharacterized protein</fullName>
    </submittedName>
</protein>
<comment type="caution">
    <text evidence="1">The sequence shown here is derived from an EMBL/GenBank/DDBJ whole genome shotgun (WGS) entry which is preliminary data.</text>
</comment>
<reference evidence="1 2" key="1">
    <citation type="submission" date="2019-09" db="EMBL/GenBank/DDBJ databases">
        <title>Genome sequence and assembly of Flavobacterium sp.</title>
        <authorList>
            <person name="Chhetri G."/>
        </authorList>
    </citation>
    <scope>NUCLEOTIDE SEQUENCE [LARGE SCALE GENOMIC DNA]</scope>
    <source>
        <strain evidence="1 2">SNL9</strain>
    </source>
</reference>
<accession>A0A5M6CFN6</accession>
<dbReference type="AlphaFoldDB" id="A0A5M6CFN6"/>
<evidence type="ECO:0000313" key="1">
    <source>
        <dbReference type="EMBL" id="KAA5533857.1"/>
    </source>
</evidence>
<proteinExistence type="predicted"/>
<organism evidence="1 2">
    <name type="scientific">Paenimyroides baculatum</name>
    <dbReference type="NCBI Taxonomy" id="2608000"/>
    <lineage>
        <taxon>Bacteria</taxon>
        <taxon>Pseudomonadati</taxon>
        <taxon>Bacteroidota</taxon>
        <taxon>Flavobacteriia</taxon>
        <taxon>Flavobacteriales</taxon>
        <taxon>Flavobacteriaceae</taxon>
        <taxon>Paenimyroides</taxon>
    </lineage>
</organism>
<name>A0A5M6CFN6_9FLAO</name>
<dbReference type="EMBL" id="VWSG01000008">
    <property type="protein sequence ID" value="KAA5533857.1"/>
    <property type="molecule type" value="Genomic_DNA"/>
</dbReference>
<dbReference type="Proteomes" id="UP000325141">
    <property type="component" value="Unassembled WGS sequence"/>
</dbReference>
<dbReference type="RefSeq" id="WP_150013180.1">
    <property type="nucleotide sequence ID" value="NZ_VWSG01000008.1"/>
</dbReference>
<evidence type="ECO:0000313" key="2">
    <source>
        <dbReference type="Proteomes" id="UP000325141"/>
    </source>
</evidence>
<gene>
    <name evidence="1" type="ORF">F0460_11010</name>
</gene>
<dbReference type="PROSITE" id="PS51257">
    <property type="entry name" value="PROKAR_LIPOPROTEIN"/>
    <property type="match status" value="1"/>
</dbReference>
<keyword evidence="2" id="KW-1185">Reference proteome</keyword>
<sequence length="199" mass="23345">MKDLHMKNIYLSFFIIFLVGCVAPKTSIQSDSYEISLSHLEFECNSEYTECYSEKYSIAKVYDGNKIQLKENNEIFFEGENRVRNYLYEVFESRFLLITPIKETHYASTGLIPRDLVSVYDLKTKKLFQFSAKKRTISSIKSLNDRSSDESTINLKRQNYNIITTVERIDIENGIIYLLLPDLKSIEQFKLDLISKIRQ</sequence>